<evidence type="ECO:0000313" key="2">
    <source>
        <dbReference type="EMBL" id="MBL3679477.1"/>
    </source>
</evidence>
<sequence>MTRPTSFTVRRPQDRLITGSAWGPTDGQPVLFVAGAGTGKTMAFGEELLAERGLRLITLDRPGMGASDHDPARTLASTVADYAAVCDAVTGRPGTAVPVVANSQGGVFGLGLAAQGAASRLVLVSPADEVAFPAVRAQLPDEAAALSDLARSDPDAAAQILGGFSAAAMEEMVLAGAHPSDRAWYGSAPFRARYQAALAEGFGHDAAGYVIDTLIAMRRWEVVFDRITCPVTILFGEHDLTHSPDHGATLQSRIPGASRRVLPGVGGALLWERADEVFAALAE</sequence>
<dbReference type="RefSeq" id="WP_202344736.1">
    <property type="nucleotide sequence ID" value="NZ_BAAAPI010000006.1"/>
</dbReference>
<reference evidence="2 3" key="1">
    <citation type="submission" date="2018-09" db="EMBL/GenBank/DDBJ databases">
        <title>Comparative genomics of Leucobacter spp.</title>
        <authorList>
            <person name="Reis A.C."/>
            <person name="Kolvenbach B.A."/>
            <person name="Corvini P.F.X."/>
            <person name="Nunes O.C."/>
        </authorList>
    </citation>
    <scope>NUCLEOTIDE SEQUENCE [LARGE SCALE GENOMIC DNA]</scope>
    <source>
        <strain evidence="2 3">TAN 31504</strain>
    </source>
</reference>
<evidence type="ECO:0000313" key="3">
    <source>
        <dbReference type="Proteomes" id="UP001645859"/>
    </source>
</evidence>
<dbReference type="EMBL" id="QYAC01000004">
    <property type="protein sequence ID" value="MBL3679477.1"/>
    <property type="molecule type" value="Genomic_DNA"/>
</dbReference>
<feature type="domain" description="AB hydrolase-1" evidence="1">
    <location>
        <begin position="30"/>
        <end position="280"/>
    </location>
</feature>
<dbReference type="PANTHER" id="PTHR43798:SF5">
    <property type="entry name" value="MONOACYLGLYCEROL LIPASE ABHD6"/>
    <property type="match status" value="1"/>
</dbReference>
<gene>
    <name evidence="2" type="ORF">D3230_09280</name>
</gene>
<evidence type="ECO:0000259" key="1">
    <source>
        <dbReference type="Pfam" id="PF12697"/>
    </source>
</evidence>
<dbReference type="Proteomes" id="UP001645859">
    <property type="component" value="Unassembled WGS sequence"/>
</dbReference>
<organism evidence="2 3">
    <name type="scientific">Leucobacter chromiireducens subsp. solipictus</name>
    <dbReference type="NCBI Taxonomy" id="398235"/>
    <lineage>
        <taxon>Bacteria</taxon>
        <taxon>Bacillati</taxon>
        <taxon>Actinomycetota</taxon>
        <taxon>Actinomycetes</taxon>
        <taxon>Micrococcales</taxon>
        <taxon>Microbacteriaceae</taxon>
        <taxon>Leucobacter</taxon>
    </lineage>
</organism>
<dbReference type="InterPro" id="IPR029058">
    <property type="entry name" value="AB_hydrolase_fold"/>
</dbReference>
<dbReference type="Pfam" id="PF12697">
    <property type="entry name" value="Abhydrolase_6"/>
    <property type="match status" value="1"/>
</dbReference>
<dbReference type="InterPro" id="IPR000073">
    <property type="entry name" value="AB_hydrolase_1"/>
</dbReference>
<dbReference type="Gene3D" id="3.40.50.1820">
    <property type="entry name" value="alpha/beta hydrolase"/>
    <property type="match status" value="1"/>
</dbReference>
<keyword evidence="2" id="KW-0378">Hydrolase</keyword>
<dbReference type="SUPFAM" id="SSF53474">
    <property type="entry name" value="alpha/beta-Hydrolases"/>
    <property type="match status" value="1"/>
</dbReference>
<name>A0ABS1SGM8_9MICO</name>
<dbReference type="InterPro" id="IPR050266">
    <property type="entry name" value="AB_hydrolase_sf"/>
</dbReference>
<dbReference type="GO" id="GO:0016787">
    <property type="term" value="F:hydrolase activity"/>
    <property type="evidence" value="ECO:0007669"/>
    <property type="project" value="UniProtKB-KW"/>
</dbReference>
<proteinExistence type="predicted"/>
<accession>A0ABS1SGM8</accession>
<dbReference type="PANTHER" id="PTHR43798">
    <property type="entry name" value="MONOACYLGLYCEROL LIPASE"/>
    <property type="match status" value="1"/>
</dbReference>
<comment type="caution">
    <text evidence="2">The sequence shown here is derived from an EMBL/GenBank/DDBJ whole genome shotgun (WGS) entry which is preliminary data.</text>
</comment>
<keyword evidence="3" id="KW-1185">Reference proteome</keyword>
<protein>
    <submittedName>
        <fullName evidence="2">Alpha/beta hydrolase</fullName>
    </submittedName>
</protein>